<protein>
    <submittedName>
        <fullName evidence="1">Uncharacterized protein</fullName>
    </submittedName>
</protein>
<proteinExistence type="predicted"/>
<dbReference type="InterPro" id="IPR027417">
    <property type="entry name" value="P-loop_NTPase"/>
</dbReference>
<dbReference type="EMBL" id="CAEY01000788">
    <property type="status" value="NOT_ANNOTATED_CDS"/>
    <property type="molecule type" value="Genomic_DNA"/>
</dbReference>
<dbReference type="GO" id="GO:0005525">
    <property type="term" value="F:GTP binding"/>
    <property type="evidence" value="ECO:0007669"/>
    <property type="project" value="InterPro"/>
</dbReference>
<dbReference type="InterPro" id="IPR001806">
    <property type="entry name" value="Small_GTPase"/>
</dbReference>
<reference evidence="1" key="2">
    <citation type="submission" date="2015-06" db="UniProtKB">
        <authorList>
            <consortium name="EnsemblMetazoa"/>
        </authorList>
    </citation>
    <scope>IDENTIFICATION</scope>
</reference>
<organism evidence="1 2">
    <name type="scientific">Tetranychus urticae</name>
    <name type="common">Two-spotted spider mite</name>
    <dbReference type="NCBI Taxonomy" id="32264"/>
    <lineage>
        <taxon>Eukaryota</taxon>
        <taxon>Metazoa</taxon>
        <taxon>Ecdysozoa</taxon>
        <taxon>Arthropoda</taxon>
        <taxon>Chelicerata</taxon>
        <taxon>Arachnida</taxon>
        <taxon>Acari</taxon>
        <taxon>Acariformes</taxon>
        <taxon>Trombidiformes</taxon>
        <taxon>Prostigmata</taxon>
        <taxon>Eleutherengona</taxon>
        <taxon>Raphignathae</taxon>
        <taxon>Tetranychoidea</taxon>
        <taxon>Tetranychidae</taxon>
        <taxon>Tetranychus</taxon>
    </lineage>
</organism>
<keyword evidence="2" id="KW-1185">Reference proteome</keyword>
<dbReference type="EnsemblMetazoa" id="tetur02g02570.1">
    <property type="protein sequence ID" value="tetur02g02570.1"/>
    <property type="gene ID" value="tetur02g02570"/>
</dbReference>
<dbReference type="SMART" id="SM00175">
    <property type="entry name" value="RAB"/>
    <property type="match status" value="1"/>
</dbReference>
<dbReference type="SMART" id="SM00173">
    <property type="entry name" value="RAS"/>
    <property type="match status" value="1"/>
</dbReference>
<dbReference type="PANTHER" id="PTHR47979">
    <property type="entry name" value="DRAB11-RELATED"/>
    <property type="match status" value="1"/>
</dbReference>
<dbReference type="InterPro" id="IPR050209">
    <property type="entry name" value="Rab_GTPases_membrane_traffic"/>
</dbReference>
<dbReference type="SMART" id="SM00174">
    <property type="entry name" value="RHO"/>
    <property type="match status" value="1"/>
</dbReference>
<evidence type="ECO:0000313" key="1">
    <source>
        <dbReference type="EnsemblMetazoa" id="tetur02g02570.1"/>
    </source>
</evidence>
<dbReference type="SUPFAM" id="SSF52540">
    <property type="entry name" value="P-loop containing nucleoside triphosphate hydrolases"/>
    <property type="match status" value="1"/>
</dbReference>
<dbReference type="HOGENOM" id="CLU_1016783_0_0_1"/>
<dbReference type="Proteomes" id="UP000015104">
    <property type="component" value="Unassembled WGS sequence"/>
</dbReference>
<name>T1JUX8_TETUR</name>
<accession>T1JUX8</accession>
<dbReference type="PROSITE" id="PS51420">
    <property type="entry name" value="RHO"/>
    <property type="match status" value="1"/>
</dbReference>
<sequence length="274" mass="31254">MYVGKSTLLKVFKKSNFADEGEPTVGVDYFATIVDLTNGLRVRLQAWDTAGQEKFRLFNQNLFFYDNLIMPPILLSLHLLLFDVTRRSSFDHLIDWLFYVGRHIEPRKAVYQIVGCKIDLENEREISKEEGQAKTRQNVDQAFKMISEQNAKLRRGEFTLNPEWDGIKAVSWHLSSIEPLTGVREATEANAVDALGGKIRSIQLLMKFSDFDLTFALLMQNFNQIVHKLFINLWTIHSSTPLLASTTSNRPDLNSIHSSTKSLLTSHGGYNTII</sequence>
<dbReference type="Gene3D" id="3.40.50.300">
    <property type="entry name" value="P-loop containing nucleotide triphosphate hydrolases"/>
    <property type="match status" value="1"/>
</dbReference>
<dbReference type="eggNOG" id="KOG0091">
    <property type="taxonomic scope" value="Eukaryota"/>
</dbReference>
<dbReference type="PRINTS" id="PR00449">
    <property type="entry name" value="RASTRNSFRMNG"/>
</dbReference>
<dbReference type="Pfam" id="PF00071">
    <property type="entry name" value="Ras"/>
    <property type="match status" value="1"/>
</dbReference>
<dbReference type="STRING" id="32264.T1JUX8"/>
<reference evidence="2" key="1">
    <citation type="submission" date="2011-08" db="EMBL/GenBank/DDBJ databases">
        <authorList>
            <person name="Rombauts S."/>
        </authorList>
    </citation>
    <scope>NUCLEOTIDE SEQUENCE</scope>
    <source>
        <strain evidence="2">London</strain>
    </source>
</reference>
<evidence type="ECO:0000313" key="2">
    <source>
        <dbReference type="Proteomes" id="UP000015104"/>
    </source>
</evidence>
<dbReference type="PROSITE" id="PS51419">
    <property type="entry name" value="RAB"/>
    <property type="match status" value="1"/>
</dbReference>
<dbReference type="AlphaFoldDB" id="T1JUX8"/>
<dbReference type="GO" id="GO:0003924">
    <property type="term" value="F:GTPase activity"/>
    <property type="evidence" value="ECO:0007669"/>
    <property type="project" value="InterPro"/>
</dbReference>